<keyword evidence="5 8" id="KW-0560">Oxidoreductase</keyword>
<dbReference type="RefSeq" id="WP_184732820.1">
    <property type="nucleotide sequence ID" value="NZ_JACHIW010000003.1"/>
</dbReference>
<evidence type="ECO:0000256" key="5">
    <source>
        <dbReference type="ARBA" id="ARBA00023002"/>
    </source>
</evidence>
<dbReference type="Gene3D" id="3.50.50.60">
    <property type="entry name" value="FAD/NAD(P)-binding domain"/>
    <property type="match status" value="1"/>
</dbReference>
<keyword evidence="3" id="KW-0274">FAD</keyword>
<name>A0A840QB98_9PSEU</name>
<comment type="cofactor">
    <cofactor evidence="1">
        <name>FAD</name>
        <dbReference type="ChEBI" id="CHEBI:57692"/>
    </cofactor>
</comment>
<keyword evidence="4" id="KW-0521">NADP</keyword>
<evidence type="ECO:0000259" key="7">
    <source>
        <dbReference type="Pfam" id="PF01494"/>
    </source>
</evidence>
<evidence type="ECO:0000256" key="2">
    <source>
        <dbReference type="ARBA" id="ARBA00022630"/>
    </source>
</evidence>
<organism evidence="8 9">
    <name type="scientific">Saccharopolyspora phatthalungensis</name>
    <dbReference type="NCBI Taxonomy" id="664693"/>
    <lineage>
        <taxon>Bacteria</taxon>
        <taxon>Bacillati</taxon>
        <taxon>Actinomycetota</taxon>
        <taxon>Actinomycetes</taxon>
        <taxon>Pseudonocardiales</taxon>
        <taxon>Pseudonocardiaceae</taxon>
        <taxon>Saccharopolyspora</taxon>
    </lineage>
</organism>
<dbReference type="Proteomes" id="UP000584374">
    <property type="component" value="Unassembled WGS sequence"/>
</dbReference>
<dbReference type="InterPro" id="IPR002938">
    <property type="entry name" value="FAD-bd"/>
</dbReference>
<evidence type="ECO:0000313" key="8">
    <source>
        <dbReference type="EMBL" id="MBB5159822.1"/>
    </source>
</evidence>
<dbReference type="EMBL" id="JACHIW010000003">
    <property type="protein sequence ID" value="MBB5159822.1"/>
    <property type="molecule type" value="Genomic_DNA"/>
</dbReference>
<keyword evidence="9" id="KW-1185">Reference proteome</keyword>
<keyword evidence="2" id="KW-0285">Flavoprotein</keyword>
<dbReference type="AlphaFoldDB" id="A0A840QB98"/>
<comment type="caution">
    <text evidence="8">The sequence shown here is derived from an EMBL/GenBank/DDBJ whole genome shotgun (WGS) entry which is preliminary data.</text>
</comment>
<reference evidence="8 9" key="1">
    <citation type="submission" date="2020-08" db="EMBL/GenBank/DDBJ databases">
        <title>Sequencing the genomes of 1000 actinobacteria strains.</title>
        <authorList>
            <person name="Klenk H.-P."/>
        </authorList>
    </citation>
    <scope>NUCLEOTIDE SEQUENCE [LARGE SCALE GENOMIC DNA]</scope>
    <source>
        <strain evidence="8 9">DSM 45584</strain>
    </source>
</reference>
<keyword evidence="6 8" id="KW-0503">Monooxygenase</keyword>
<dbReference type="Pfam" id="PF01494">
    <property type="entry name" value="FAD_binding_3"/>
    <property type="match status" value="1"/>
</dbReference>
<dbReference type="EC" id="1.14.13.9" evidence="8"/>
<sequence>MSADLVGASSGDRARVAVVGAGMSGPVTAIYLARRFGRVDIVDQRAHPGHASGQQDRPRSLTVILSAHGWRVLDELGMAEAVRDVCTPLSGRRAHLPDGTEVFTAYGRDGQQIWAVKRDELHRLLVDRAQATSGVRLLFGARVLDVDVDEPALLVEGTEGALRMRYEHVIGCDGVHSRVRAALTRRGFDSQVHRLPWGYMDLDLRPQQAGARWATDAFHYWPRGGALFGAFPTRDGGFTGSLFLPLRGAEFCWDAPRDRLPALFARAFPDLAACDDGLAAQLLTRPINPVHTVHSDRWTWQGTAALVGDACHAMAPFMGQGMNCAFEDARVLDQCLGSGLEWPDALAAYERRRRKDVDAIVAISHEHYLTLTRPPEQAEPAPAQALRQRLTDLFPERFVPLYERCAFTHQGYAEAQRHEQALHELTARLLTEHGPALPGADDDRLRRVTVDSLAERNTPPTP</sequence>
<proteinExistence type="predicted"/>
<protein>
    <submittedName>
        <fullName evidence="8">Kynurenine 3-monooxygenase</fullName>
        <ecNumber evidence="8">1.14.13.9</ecNumber>
    </submittedName>
</protein>
<dbReference type="PRINTS" id="PR00420">
    <property type="entry name" value="RNGMNOXGNASE"/>
</dbReference>
<evidence type="ECO:0000313" key="9">
    <source>
        <dbReference type="Proteomes" id="UP000584374"/>
    </source>
</evidence>
<dbReference type="PANTHER" id="PTHR46028:SF2">
    <property type="entry name" value="KYNURENINE 3-MONOOXYGENASE"/>
    <property type="match status" value="1"/>
</dbReference>
<dbReference type="GO" id="GO:0004502">
    <property type="term" value="F:kynurenine 3-monooxygenase activity"/>
    <property type="evidence" value="ECO:0007669"/>
    <property type="project" value="UniProtKB-EC"/>
</dbReference>
<gene>
    <name evidence="8" type="ORF">BJ970_007422</name>
</gene>
<dbReference type="GO" id="GO:0071949">
    <property type="term" value="F:FAD binding"/>
    <property type="evidence" value="ECO:0007669"/>
    <property type="project" value="InterPro"/>
</dbReference>
<dbReference type="GO" id="GO:0070189">
    <property type="term" value="P:kynurenine metabolic process"/>
    <property type="evidence" value="ECO:0007669"/>
    <property type="project" value="TreeGrafter"/>
</dbReference>
<dbReference type="SUPFAM" id="SSF51905">
    <property type="entry name" value="FAD/NAD(P)-binding domain"/>
    <property type="match status" value="1"/>
</dbReference>
<evidence type="ECO:0000256" key="4">
    <source>
        <dbReference type="ARBA" id="ARBA00022857"/>
    </source>
</evidence>
<evidence type="ECO:0000256" key="1">
    <source>
        <dbReference type="ARBA" id="ARBA00001974"/>
    </source>
</evidence>
<accession>A0A840QB98</accession>
<evidence type="ECO:0000256" key="3">
    <source>
        <dbReference type="ARBA" id="ARBA00022827"/>
    </source>
</evidence>
<dbReference type="PANTHER" id="PTHR46028">
    <property type="entry name" value="KYNURENINE 3-MONOOXYGENASE"/>
    <property type="match status" value="1"/>
</dbReference>
<evidence type="ECO:0000256" key="6">
    <source>
        <dbReference type="ARBA" id="ARBA00023033"/>
    </source>
</evidence>
<feature type="domain" description="FAD-binding" evidence="7">
    <location>
        <begin position="14"/>
        <end position="361"/>
    </location>
</feature>
<dbReference type="InterPro" id="IPR036188">
    <property type="entry name" value="FAD/NAD-bd_sf"/>
</dbReference>